<comment type="catalytic activity">
    <reaction evidence="16">
        <text>L-tyrosyl-[protein] + ATP = O-phospho-L-tyrosyl-[protein] + ADP + H(+)</text>
        <dbReference type="Rhea" id="RHEA:10596"/>
        <dbReference type="Rhea" id="RHEA-COMP:10136"/>
        <dbReference type="Rhea" id="RHEA-COMP:20101"/>
        <dbReference type="ChEBI" id="CHEBI:15378"/>
        <dbReference type="ChEBI" id="CHEBI:30616"/>
        <dbReference type="ChEBI" id="CHEBI:46858"/>
        <dbReference type="ChEBI" id="CHEBI:61978"/>
        <dbReference type="ChEBI" id="CHEBI:456216"/>
        <dbReference type="EC" id="2.7.10.1"/>
    </reaction>
</comment>
<dbReference type="PROSITE" id="PS50070">
    <property type="entry name" value="KRINGLE_2"/>
    <property type="match status" value="1"/>
</dbReference>
<evidence type="ECO:0000256" key="18">
    <source>
        <dbReference type="PROSITE-ProRule" id="PRU00121"/>
    </source>
</evidence>
<dbReference type="Gene3D" id="1.10.2000.10">
    <property type="entry name" value="Frizzled cysteine-rich domain"/>
    <property type="match status" value="1"/>
</dbReference>
<feature type="transmembrane region" description="Helical" evidence="20">
    <location>
        <begin position="598"/>
        <end position="625"/>
    </location>
</feature>
<dbReference type="Pfam" id="PF07714">
    <property type="entry name" value="PK_Tyr_Ser-Thr"/>
    <property type="match status" value="1"/>
</dbReference>
<evidence type="ECO:0000256" key="6">
    <source>
        <dbReference type="ARBA" id="ARBA00022692"/>
    </source>
</evidence>
<dbReference type="InterPro" id="IPR000719">
    <property type="entry name" value="Prot_kinase_dom"/>
</dbReference>
<protein>
    <recommendedName>
        <fullName evidence="2">receptor protein-tyrosine kinase</fullName>
        <ecNumber evidence="2">2.7.10.1</ecNumber>
    </recommendedName>
</protein>
<dbReference type="InterPro" id="IPR036790">
    <property type="entry name" value="Frizzled_dom_sf"/>
</dbReference>
<keyword evidence="3" id="KW-0597">Phosphoprotein</keyword>
<evidence type="ECO:0000256" key="14">
    <source>
        <dbReference type="ARBA" id="ARBA00023170"/>
    </source>
</evidence>
<dbReference type="InterPro" id="IPR003961">
    <property type="entry name" value="FN3_dom"/>
</dbReference>
<evidence type="ECO:0000256" key="16">
    <source>
        <dbReference type="ARBA" id="ARBA00051243"/>
    </source>
</evidence>
<dbReference type="Gene3D" id="2.60.40.10">
    <property type="entry name" value="Immunoglobulins"/>
    <property type="match status" value="2"/>
</dbReference>
<dbReference type="InterPro" id="IPR036116">
    <property type="entry name" value="FN3_sf"/>
</dbReference>
<reference evidence="25 26" key="1">
    <citation type="submission" date="2022-05" db="EMBL/GenBank/DDBJ databases">
        <authorList>
            <consortium name="Genoscope - CEA"/>
            <person name="William W."/>
        </authorList>
    </citation>
    <scope>NUCLEOTIDE SEQUENCE [LARGE SCALE GENOMIC DNA]</scope>
</reference>
<dbReference type="InterPro" id="IPR020067">
    <property type="entry name" value="Frizzled_dom"/>
</dbReference>
<keyword evidence="4 18" id="KW-0420">Kringle</keyword>
<dbReference type="SMART" id="SM00130">
    <property type="entry name" value="KR"/>
    <property type="match status" value="1"/>
</dbReference>
<evidence type="ECO:0000256" key="9">
    <source>
        <dbReference type="ARBA" id="ARBA00022777"/>
    </source>
</evidence>
<dbReference type="PANTHER" id="PTHR24416">
    <property type="entry name" value="TYROSINE-PROTEIN KINASE RECEPTOR"/>
    <property type="match status" value="1"/>
</dbReference>
<dbReference type="CDD" id="cd00063">
    <property type="entry name" value="FN3"/>
    <property type="match status" value="2"/>
</dbReference>
<evidence type="ECO:0000256" key="10">
    <source>
        <dbReference type="ARBA" id="ARBA00022840"/>
    </source>
</evidence>
<evidence type="ECO:0000256" key="7">
    <source>
        <dbReference type="ARBA" id="ARBA00022737"/>
    </source>
</evidence>
<dbReference type="InterPro" id="IPR038178">
    <property type="entry name" value="Kringle_sf"/>
</dbReference>
<keyword evidence="26" id="KW-1185">Reference proteome</keyword>
<keyword evidence="5" id="KW-0808">Transferase</keyword>
<keyword evidence="14" id="KW-0675">Receptor</keyword>
<comment type="caution">
    <text evidence="25">The sequence shown here is derived from an EMBL/GenBank/DDBJ whole genome shotgun (WGS) entry which is preliminary data.</text>
</comment>
<evidence type="ECO:0000259" key="24">
    <source>
        <dbReference type="PROSITE" id="PS50853"/>
    </source>
</evidence>
<evidence type="ECO:0000256" key="5">
    <source>
        <dbReference type="ARBA" id="ARBA00022679"/>
    </source>
</evidence>
<dbReference type="PROSITE" id="PS50038">
    <property type="entry name" value="FZ"/>
    <property type="match status" value="1"/>
</dbReference>
<dbReference type="PRINTS" id="PR00109">
    <property type="entry name" value="TYRKINASE"/>
</dbReference>
<feature type="disulfide bond" evidence="17">
    <location>
        <begin position="71"/>
        <end position="117"/>
    </location>
</feature>
<feature type="domain" description="Fibronectin type-III" evidence="24">
    <location>
        <begin position="492"/>
        <end position="588"/>
    </location>
</feature>
<keyword evidence="6 20" id="KW-0812">Transmembrane</keyword>
<organism evidence="25 26">
    <name type="scientific">Porites lobata</name>
    <dbReference type="NCBI Taxonomy" id="104759"/>
    <lineage>
        <taxon>Eukaryota</taxon>
        <taxon>Metazoa</taxon>
        <taxon>Cnidaria</taxon>
        <taxon>Anthozoa</taxon>
        <taxon>Hexacorallia</taxon>
        <taxon>Scleractinia</taxon>
        <taxon>Fungiina</taxon>
        <taxon>Poritidae</taxon>
        <taxon>Porites</taxon>
    </lineage>
</organism>
<keyword evidence="15" id="KW-0325">Glycoprotein</keyword>
<feature type="domain" description="Protein kinase" evidence="21">
    <location>
        <begin position="655"/>
        <end position="928"/>
    </location>
</feature>
<dbReference type="SUPFAM" id="SSF56112">
    <property type="entry name" value="Protein kinase-like (PK-like)"/>
    <property type="match status" value="1"/>
</dbReference>
<dbReference type="InterPro" id="IPR001245">
    <property type="entry name" value="Ser-Thr/Tyr_kinase_cat_dom"/>
</dbReference>
<gene>
    <name evidence="25" type="ORF">PLOB_00015607</name>
</gene>
<feature type="domain" description="FZ" evidence="22">
    <location>
        <begin position="56"/>
        <end position="190"/>
    </location>
</feature>
<dbReference type="Gene3D" id="2.40.20.10">
    <property type="entry name" value="Plasminogen Kringle 4"/>
    <property type="match status" value="1"/>
</dbReference>
<comment type="subcellular location">
    <subcellularLocation>
        <location evidence="1">Membrane</location>
        <topology evidence="1">Single-pass type I membrane protein</topology>
    </subcellularLocation>
</comment>
<dbReference type="InterPro" id="IPR013806">
    <property type="entry name" value="Kringle-like"/>
</dbReference>
<dbReference type="InterPro" id="IPR050122">
    <property type="entry name" value="RTK"/>
</dbReference>
<evidence type="ECO:0000256" key="13">
    <source>
        <dbReference type="ARBA" id="ARBA00023157"/>
    </source>
</evidence>
<dbReference type="SMART" id="SM00219">
    <property type="entry name" value="TyrKc"/>
    <property type="match status" value="1"/>
</dbReference>
<sequence length="930" mass="104957">MTELGRKSNNTSSCSLSAVEFPNWYIEIVKTMINVSISQETNSSCIPAEPPVSSASRNISCTFYPQIAGVCGDIISNRYIFGDSGVLSRSESLIAKYEGFLALISGECKIFSKEVACRYAFPLCDTSLNKPLAQGVCRKTCEFVTYEKCLSELDYLRVIAAQDSDFDEIMLNCTSYPAANGGEAPECYQLPALPDCYYGSGVGYRGNVNITRSGLPCQRWISQCPHRHSRIPEDVVDGQNDSNMCRNPDASAPDGPWCYTTDPKVRWEYCNISRCPPRVPFDGPSFLRGYPLNSTAIHLSWERIPPRSQNGKLLGYRIICRLLEYQLYAEKNVTSNSTEFVISELYFRTSYEFKVNGFNEVGHGPPGNLIVVQTLQKGKMVVDINFRLVINTGFHSDLLNRSSEKFTVMERNITSKARNGFTFPPLFNESSLFKIYEVRSWKRERPDVGFLAIVNEHTSKAEALTHFIEGFDTSFKDTLGVSALIVAEKPPSPGNLTAINVQTRYIVITWEKPKYGSDFQIQNYSVERRKEGSKNFTKVAVLPYSQTGMVLEDLEPATEYMINKLGHRSIKNKYGTFDFCAVYTFDDKTLGWEGTRNFFFFNLMLTIVLPLSLAFLFIVTVCLVFRPCCQTKRREDKKIVLGKRGNWIELPRSAVEFKEKLGEGAFGEVFKGEVTISGQLRNCAIKKLKENATEKEKRDLRNELEIMATVGEHPNVINVINLIGVGKPALVVVRLAENGCLLNFLQKSRESPYVNVNQPKICFTRDDRIRIARDIANGMLHLSNKRCVHRDLAARNVLLDENFLAMISDFGLSRDIYESGEYETLSGGMLPVRWMALESLEDYTYNTKTDVWSFGIVLWEIESRGLMPYSGLGGMEVVDFLKSGQRLKQPDGCPDKICEIMTSCWHSDPSQRPSFDEIVVSLDQAPQAIR</sequence>
<proteinExistence type="predicted"/>
<evidence type="ECO:0000256" key="8">
    <source>
        <dbReference type="ARBA" id="ARBA00022741"/>
    </source>
</evidence>
<keyword evidence="13 17" id="KW-1015">Disulfide bond</keyword>
<dbReference type="InterPro" id="IPR017441">
    <property type="entry name" value="Protein_kinase_ATP_BS"/>
</dbReference>
<dbReference type="PROSITE" id="PS00109">
    <property type="entry name" value="PROTEIN_KINASE_TYR"/>
    <property type="match status" value="1"/>
</dbReference>
<dbReference type="Pfam" id="PF00041">
    <property type="entry name" value="fn3"/>
    <property type="match status" value="2"/>
</dbReference>
<evidence type="ECO:0000256" key="11">
    <source>
        <dbReference type="ARBA" id="ARBA00022989"/>
    </source>
</evidence>
<evidence type="ECO:0000259" key="21">
    <source>
        <dbReference type="PROSITE" id="PS50011"/>
    </source>
</evidence>
<dbReference type="SMART" id="SM00060">
    <property type="entry name" value="FN3"/>
    <property type="match status" value="2"/>
</dbReference>
<evidence type="ECO:0000313" key="26">
    <source>
        <dbReference type="Proteomes" id="UP001159405"/>
    </source>
</evidence>
<keyword evidence="11 20" id="KW-1133">Transmembrane helix</keyword>
<feature type="domain" description="Kringle" evidence="23">
    <location>
        <begin position="195"/>
        <end position="275"/>
    </location>
</feature>
<dbReference type="SUPFAM" id="SSF63501">
    <property type="entry name" value="Frizzled cysteine-rich domain"/>
    <property type="match status" value="1"/>
</dbReference>
<name>A0ABN8R7U1_9CNID</name>
<dbReference type="CDD" id="cd00108">
    <property type="entry name" value="KR"/>
    <property type="match status" value="1"/>
</dbReference>
<evidence type="ECO:0000259" key="22">
    <source>
        <dbReference type="PROSITE" id="PS50038"/>
    </source>
</evidence>
<dbReference type="InterPro" id="IPR000001">
    <property type="entry name" value="Kringle"/>
</dbReference>
<dbReference type="PANTHER" id="PTHR24416:SF617">
    <property type="entry name" value="RET ONCOGENE, ISOFORM A"/>
    <property type="match status" value="1"/>
</dbReference>
<feature type="binding site" evidence="19">
    <location>
        <position position="687"/>
    </location>
    <ligand>
        <name>ATP</name>
        <dbReference type="ChEBI" id="CHEBI:30616"/>
    </ligand>
</feature>
<dbReference type="Pfam" id="PF00051">
    <property type="entry name" value="Kringle"/>
    <property type="match status" value="1"/>
</dbReference>
<dbReference type="PRINTS" id="PR00018">
    <property type="entry name" value="KRINGLE"/>
</dbReference>
<keyword evidence="7" id="KW-0677">Repeat</keyword>
<dbReference type="Gene3D" id="1.10.510.10">
    <property type="entry name" value="Transferase(Phosphotransferase) domain 1"/>
    <property type="match status" value="1"/>
</dbReference>
<evidence type="ECO:0000256" key="19">
    <source>
        <dbReference type="PROSITE-ProRule" id="PRU10141"/>
    </source>
</evidence>
<accession>A0ABN8R7U1</accession>
<dbReference type="PROSITE" id="PS50011">
    <property type="entry name" value="PROTEIN_KINASE_DOM"/>
    <property type="match status" value="1"/>
</dbReference>
<dbReference type="Gene3D" id="3.30.200.20">
    <property type="entry name" value="Phosphorylase Kinase, domain 1"/>
    <property type="match status" value="1"/>
</dbReference>
<evidence type="ECO:0000256" key="1">
    <source>
        <dbReference type="ARBA" id="ARBA00004479"/>
    </source>
</evidence>
<evidence type="ECO:0000256" key="3">
    <source>
        <dbReference type="ARBA" id="ARBA00022553"/>
    </source>
</evidence>
<dbReference type="PROSITE" id="PS00107">
    <property type="entry name" value="PROTEIN_KINASE_ATP"/>
    <property type="match status" value="1"/>
</dbReference>
<keyword evidence="8 19" id="KW-0547">Nucleotide-binding</keyword>
<keyword evidence="9" id="KW-0418">Kinase</keyword>
<dbReference type="EMBL" id="CALNXK010000195">
    <property type="protein sequence ID" value="CAH3174951.1"/>
    <property type="molecule type" value="Genomic_DNA"/>
</dbReference>
<evidence type="ECO:0000256" key="4">
    <source>
        <dbReference type="ARBA" id="ARBA00022572"/>
    </source>
</evidence>
<dbReference type="InterPro" id="IPR011009">
    <property type="entry name" value="Kinase-like_dom_sf"/>
</dbReference>
<evidence type="ECO:0000256" key="12">
    <source>
        <dbReference type="ARBA" id="ARBA00023136"/>
    </source>
</evidence>
<dbReference type="InterPro" id="IPR008266">
    <property type="entry name" value="Tyr_kinase_AS"/>
</dbReference>
<keyword evidence="12 20" id="KW-0472">Membrane</keyword>
<dbReference type="InterPro" id="IPR020635">
    <property type="entry name" value="Tyr_kinase_cat_dom"/>
</dbReference>
<evidence type="ECO:0000256" key="2">
    <source>
        <dbReference type="ARBA" id="ARBA00011902"/>
    </source>
</evidence>
<feature type="domain" description="Fibronectin type-III" evidence="24">
    <location>
        <begin position="283"/>
        <end position="377"/>
    </location>
</feature>
<dbReference type="Proteomes" id="UP001159405">
    <property type="component" value="Unassembled WGS sequence"/>
</dbReference>
<comment type="caution">
    <text evidence="18">Lacks conserved residue(s) required for the propagation of feature annotation.</text>
</comment>
<dbReference type="CDD" id="cd00192">
    <property type="entry name" value="PTKc"/>
    <property type="match status" value="1"/>
</dbReference>
<dbReference type="PROSITE" id="PS50853">
    <property type="entry name" value="FN3"/>
    <property type="match status" value="2"/>
</dbReference>
<evidence type="ECO:0000256" key="20">
    <source>
        <dbReference type="SAM" id="Phobius"/>
    </source>
</evidence>
<evidence type="ECO:0000313" key="25">
    <source>
        <dbReference type="EMBL" id="CAH3174951.1"/>
    </source>
</evidence>
<evidence type="ECO:0000256" key="17">
    <source>
        <dbReference type="PROSITE-ProRule" id="PRU00090"/>
    </source>
</evidence>
<dbReference type="EC" id="2.7.10.1" evidence="2"/>
<dbReference type="SUPFAM" id="SSF49265">
    <property type="entry name" value="Fibronectin type III"/>
    <property type="match status" value="1"/>
</dbReference>
<dbReference type="InterPro" id="IPR013783">
    <property type="entry name" value="Ig-like_fold"/>
</dbReference>
<dbReference type="SUPFAM" id="SSF57440">
    <property type="entry name" value="Kringle-like"/>
    <property type="match status" value="1"/>
</dbReference>
<evidence type="ECO:0000259" key="23">
    <source>
        <dbReference type="PROSITE" id="PS50070"/>
    </source>
</evidence>
<keyword evidence="10 19" id="KW-0067">ATP-binding</keyword>
<evidence type="ECO:0000256" key="15">
    <source>
        <dbReference type="ARBA" id="ARBA00023180"/>
    </source>
</evidence>